<proteinExistence type="inferred from homology"/>
<feature type="domain" description="Aminotransferase class I/classII large" evidence="7">
    <location>
        <begin position="26"/>
        <end position="394"/>
    </location>
</feature>
<sequence>MNRLLSGLAPHASKRISEYAQRNPGVVDLTVGLPSFGPPRSFGAALARLSSGSRELARHEDRYAHSRGAVELRTAVAEVYAAEQGVDLDPETQVLVTNGAAGALWTAVLAVTEPGDEVLIADPAYMIYPPMVELLGRRVVRVPTSPSDGFALHVEDVRSRLTPRSRVLLVNSPGNPTGAAIGADGLADLCAFAAENGLRVVHDEVLDRFLHRGAHRSIAAVDHHGVGIAVNSLSKRFGMAGWRVGWMVGSPPVIAEAVKAHTFFLLAVSHAVQLAAATALTDPESDREVSRHADEIRARGTAFLAELGRVPGLEGARMPDGGFYAFVDVREFARLHGIPVDAGQDAGDAVAEHLLRERGVAVVPGSAFGGAGEGFVRMSFACGEDRLGRAVERLVG</sequence>
<dbReference type="EC" id="2.6.1.-" evidence="6"/>
<dbReference type="InterPro" id="IPR004838">
    <property type="entry name" value="NHTrfase_class1_PyrdxlP-BS"/>
</dbReference>
<name>A0A9X2VJK3_9PSEU</name>
<evidence type="ECO:0000256" key="3">
    <source>
        <dbReference type="ARBA" id="ARBA00022576"/>
    </source>
</evidence>
<dbReference type="RefSeq" id="WP_259623329.1">
    <property type="nucleotide sequence ID" value="NZ_JANYMP010000005.1"/>
</dbReference>
<evidence type="ECO:0000313" key="8">
    <source>
        <dbReference type="EMBL" id="MCS7477820.1"/>
    </source>
</evidence>
<keyword evidence="9" id="KW-1185">Reference proteome</keyword>
<evidence type="ECO:0000256" key="6">
    <source>
        <dbReference type="RuleBase" id="RU000481"/>
    </source>
</evidence>
<dbReference type="Proteomes" id="UP001141259">
    <property type="component" value="Unassembled WGS sequence"/>
</dbReference>
<dbReference type="Gene3D" id="3.90.1150.10">
    <property type="entry name" value="Aspartate Aminotransferase, domain 1"/>
    <property type="match status" value="1"/>
</dbReference>
<dbReference type="Gene3D" id="3.40.640.10">
    <property type="entry name" value="Type I PLP-dependent aspartate aminotransferase-like (Major domain)"/>
    <property type="match status" value="1"/>
</dbReference>
<dbReference type="InterPro" id="IPR050596">
    <property type="entry name" value="AspAT/PAT-like"/>
</dbReference>
<dbReference type="CDD" id="cd00609">
    <property type="entry name" value="AAT_like"/>
    <property type="match status" value="1"/>
</dbReference>
<gene>
    <name evidence="8" type="ORF">NZH93_13225</name>
</gene>
<evidence type="ECO:0000259" key="7">
    <source>
        <dbReference type="Pfam" id="PF00155"/>
    </source>
</evidence>
<dbReference type="EMBL" id="JANYMP010000005">
    <property type="protein sequence ID" value="MCS7477820.1"/>
    <property type="molecule type" value="Genomic_DNA"/>
</dbReference>
<dbReference type="PANTHER" id="PTHR46383">
    <property type="entry name" value="ASPARTATE AMINOTRANSFERASE"/>
    <property type="match status" value="1"/>
</dbReference>
<comment type="cofactor">
    <cofactor evidence="1 6">
        <name>pyridoxal 5'-phosphate</name>
        <dbReference type="ChEBI" id="CHEBI:597326"/>
    </cofactor>
</comment>
<dbReference type="InterPro" id="IPR015421">
    <property type="entry name" value="PyrdxlP-dep_Trfase_major"/>
</dbReference>
<dbReference type="GO" id="GO:0006520">
    <property type="term" value="P:amino acid metabolic process"/>
    <property type="evidence" value="ECO:0007669"/>
    <property type="project" value="InterPro"/>
</dbReference>
<keyword evidence="3 6" id="KW-0032">Aminotransferase</keyword>
<organism evidence="8 9">
    <name type="scientific">Umezawaea endophytica</name>
    <dbReference type="NCBI Taxonomy" id="1654476"/>
    <lineage>
        <taxon>Bacteria</taxon>
        <taxon>Bacillati</taxon>
        <taxon>Actinomycetota</taxon>
        <taxon>Actinomycetes</taxon>
        <taxon>Pseudonocardiales</taxon>
        <taxon>Pseudonocardiaceae</taxon>
        <taxon>Umezawaea</taxon>
    </lineage>
</organism>
<dbReference type="GO" id="GO:0030170">
    <property type="term" value="F:pyridoxal phosphate binding"/>
    <property type="evidence" value="ECO:0007669"/>
    <property type="project" value="InterPro"/>
</dbReference>
<dbReference type="AlphaFoldDB" id="A0A9X2VJK3"/>
<dbReference type="PROSITE" id="PS00105">
    <property type="entry name" value="AA_TRANSFER_CLASS_1"/>
    <property type="match status" value="1"/>
</dbReference>
<evidence type="ECO:0000313" key="9">
    <source>
        <dbReference type="Proteomes" id="UP001141259"/>
    </source>
</evidence>
<evidence type="ECO:0000256" key="5">
    <source>
        <dbReference type="ARBA" id="ARBA00022898"/>
    </source>
</evidence>
<dbReference type="GO" id="GO:0008483">
    <property type="term" value="F:transaminase activity"/>
    <property type="evidence" value="ECO:0007669"/>
    <property type="project" value="UniProtKB-KW"/>
</dbReference>
<reference evidence="8" key="1">
    <citation type="submission" date="2022-08" db="EMBL/GenBank/DDBJ databases">
        <authorList>
            <person name="Tistechok S."/>
            <person name="Samborskyy M."/>
            <person name="Roman I."/>
        </authorList>
    </citation>
    <scope>NUCLEOTIDE SEQUENCE</scope>
    <source>
        <strain evidence="8">DSM 103496</strain>
    </source>
</reference>
<comment type="caution">
    <text evidence="8">The sequence shown here is derived from an EMBL/GenBank/DDBJ whole genome shotgun (WGS) entry which is preliminary data.</text>
</comment>
<keyword evidence="4 6" id="KW-0808">Transferase</keyword>
<dbReference type="InterPro" id="IPR015424">
    <property type="entry name" value="PyrdxlP-dep_Trfase"/>
</dbReference>
<dbReference type="InterPro" id="IPR015422">
    <property type="entry name" value="PyrdxlP-dep_Trfase_small"/>
</dbReference>
<dbReference type="InterPro" id="IPR004839">
    <property type="entry name" value="Aminotransferase_I/II_large"/>
</dbReference>
<dbReference type="PANTHER" id="PTHR46383:SF2">
    <property type="entry name" value="AMINOTRANSFERASE"/>
    <property type="match status" value="1"/>
</dbReference>
<comment type="similarity">
    <text evidence="2 6">Belongs to the class-I pyridoxal-phosphate-dependent aminotransferase family.</text>
</comment>
<evidence type="ECO:0000256" key="2">
    <source>
        <dbReference type="ARBA" id="ARBA00007441"/>
    </source>
</evidence>
<protein>
    <recommendedName>
        <fullName evidence="6">Aminotransferase</fullName>
        <ecNumber evidence="6">2.6.1.-</ecNumber>
    </recommendedName>
</protein>
<accession>A0A9X2VJK3</accession>
<evidence type="ECO:0000256" key="4">
    <source>
        <dbReference type="ARBA" id="ARBA00022679"/>
    </source>
</evidence>
<evidence type="ECO:0000256" key="1">
    <source>
        <dbReference type="ARBA" id="ARBA00001933"/>
    </source>
</evidence>
<dbReference type="SUPFAM" id="SSF53383">
    <property type="entry name" value="PLP-dependent transferases"/>
    <property type="match status" value="1"/>
</dbReference>
<dbReference type="Pfam" id="PF00155">
    <property type="entry name" value="Aminotran_1_2"/>
    <property type="match status" value="1"/>
</dbReference>
<keyword evidence="5" id="KW-0663">Pyridoxal phosphate</keyword>